<evidence type="ECO:0000313" key="3">
    <source>
        <dbReference type="Proteomes" id="UP000762676"/>
    </source>
</evidence>
<accession>A0AAV4EIE0</accession>
<dbReference type="EMBL" id="BMAT01003691">
    <property type="protein sequence ID" value="GFR60748.1"/>
    <property type="molecule type" value="Genomic_DNA"/>
</dbReference>
<gene>
    <name evidence="2" type="ORF">ElyMa_001830000</name>
</gene>
<feature type="compositionally biased region" description="Low complexity" evidence="1">
    <location>
        <begin position="471"/>
        <end position="481"/>
    </location>
</feature>
<dbReference type="Proteomes" id="UP000762676">
    <property type="component" value="Unassembled WGS sequence"/>
</dbReference>
<organism evidence="2 3">
    <name type="scientific">Elysia marginata</name>
    <dbReference type="NCBI Taxonomy" id="1093978"/>
    <lineage>
        <taxon>Eukaryota</taxon>
        <taxon>Metazoa</taxon>
        <taxon>Spiralia</taxon>
        <taxon>Lophotrochozoa</taxon>
        <taxon>Mollusca</taxon>
        <taxon>Gastropoda</taxon>
        <taxon>Heterobranchia</taxon>
        <taxon>Euthyneura</taxon>
        <taxon>Panpulmonata</taxon>
        <taxon>Sacoglossa</taxon>
        <taxon>Placobranchoidea</taxon>
        <taxon>Plakobranchidae</taxon>
        <taxon>Elysia</taxon>
    </lineage>
</organism>
<comment type="caution">
    <text evidence="2">The sequence shown here is derived from an EMBL/GenBank/DDBJ whole genome shotgun (WGS) entry which is preliminary data.</text>
</comment>
<proteinExistence type="predicted"/>
<reference evidence="2 3" key="1">
    <citation type="journal article" date="2021" name="Elife">
        <title>Chloroplast acquisition without the gene transfer in kleptoplastic sea slugs, Plakobranchus ocellatus.</title>
        <authorList>
            <person name="Maeda T."/>
            <person name="Takahashi S."/>
            <person name="Yoshida T."/>
            <person name="Shimamura S."/>
            <person name="Takaki Y."/>
            <person name="Nagai Y."/>
            <person name="Toyoda A."/>
            <person name="Suzuki Y."/>
            <person name="Arimoto A."/>
            <person name="Ishii H."/>
            <person name="Satoh N."/>
            <person name="Nishiyama T."/>
            <person name="Hasebe M."/>
            <person name="Maruyama T."/>
            <person name="Minagawa J."/>
            <person name="Obokata J."/>
            <person name="Shigenobu S."/>
        </authorList>
    </citation>
    <scope>NUCLEOTIDE SEQUENCE [LARGE SCALE GENOMIC DNA]</scope>
</reference>
<feature type="region of interest" description="Disordered" evidence="1">
    <location>
        <begin position="471"/>
        <end position="510"/>
    </location>
</feature>
<evidence type="ECO:0000313" key="2">
    <source>
        <dbReference type="EMBL" id="GFR60748.1"/>
    </source>
</evidence>
<sequence>MNFKINKLHFPCLPPDNQRTATVSPVEFVTSDVSSDFPVKSPFLELISAVHSHIPSDPNHLSKSTSFERESSTASELLASSSIFPKTHASSHGTDVVSSKVHEISSDFEGESNTKLDKTSSLTDTAVDMNSRQRQETLISGDVSNINGMSQTSSSHTQTLSVNKDFLTKSLSVFESTVSLVSLSPENNLVFTYDSPTPELFTPRPDGSQKVQADSSQSDEDLNTVTMHGELTTDNAKSAHSGISTAALSNFKLLSTFAEAQLSLTENSFNSVNINTDISSGENPQTDFSFMQATFQSKASVFSSQHSTITQGSSKMADVSSENSKKADIASMSETASVSPLPQTLQFSAVEVGQGVRDLASTDVLSDKMLSQTDGSKFALGTLSFAGVTSEPEPQSRHRRSAPAIDSNLSEDQSTESQVYVTSGLFVGGSFNTRPTATLFVEPTPASYFQISATASPQLTTISTQIELSSFSPNSFSSPQSGILSLSPSPTRRDEQPESSESKNLLETQSSAKVGFGTSTEFVSHLASQKDSLLNSSRGLNTHSVEGFVSLTPSLLLDVSLQPEDKNSLTISSELLQTTRDEVLFPHSLSLNLNDHDSSTSWLPGLSRFSHTFDLHETHFLTQSITDNTKPTFSFSETVAISTTFETFESSVMLSESEDSLGSSKPQDLALPLDSRGSLSLDRTPLFTGSHILPSLSLEKLLASSLPIDVSAEAKVTLLKSQGLSASTSLELVEETSALTFEIFPGFSVSSLTLQNPQVLETLSVRSIASDELGLRPNYSELMSSLEFNTSHSFEDLTQTSRDAKLETVGSIWKEATFSGIDASSTTVESDHVASSNAAVLNPASNMISNISDISLLVETVSVTTLATDFQSLVPSFTSLPHYNFASEPSVSLQTEISAKTPSDVFFTSELITLPGQVLPNASLVSIDYVDAGSVTSLPETSTAIATLGLDESQAIISSQPLLKFNQSLTPTTMTDSLTIAPSFFVEPDQITPTSLFPVDTDSSNYSLFPGIDSMALAASSFADTDFMTQTPSSYIDIDFETFALSSFADIDSMTLPLSLFTDIDSTTLAPSPIADIDSMTLKPSLFADIDSMTLKPSLFADIDSMAPALSLFSGKDSLILETSSLADIGFLTLTPSSLADIDSTTQKPSTFADIDSITQNPSLFAETDLVSLVPSSFADTNNVTPTPSSFDAGLFSPQSLAEGQAIESFNSVSIQSNFLFHSVTENMTEMLQSITNSTTPENAISLSSFESISPSYVQIDFTSYDFNRSSAVTVASSSEDFIDLNSITMSELNSLEEIGIITPTLMGTENATDFPMMLPTSSINEQNASALESISFNFTTIEFIETETVFKSYSNYGELSSAVHTSILPTATAMFSNSKPTFSKFQNVTLLPSEPTDNETGILTSPPSSFKETTSYYTIPSQSPALSSTFKSQDFSEIASYISEGSNISVVLNSPSLSDIFDASNGSQMESTQLHTMGNSIEFTAPPTAFFNTDVFSLTDNINESLNELTDSALMSTAVFLRPSLQNTTNIMSTIPYTAAPTLTGFSTVSGNYTFSDFMDLSSSAKGLFANTSSASSSPTASVLSTTSSSLFNENSTEQLHHSKLLFPSSPTESFDASKLNLSSLLYTSLMYEALSTDLFTTTNLVDRMSRSPTDLFPSSSTATLNFSVMIESISGEATPVPSDLVSGSFLLFSSQVRLNKTYLCCLCRRTPLITDDVVKYNSMFDNKLTSSFLLV</sequence>
<keyword evidence="3" id="KW-1185">Reference proteome</keyword>
<feature type="region of interest" description="Disordered" evidence="1">
    <location>
        <begin position="198"/>
        <end position="221"/>
    </location>
</feature>
<name>A0AAV4EIE0_9GAST</name>
<feature type="region of interest" description="Disordered" evidence="1">
    <location>
        <begin position="310"/>
        <end position="335"/>
    </location>
</feature>
<evidence type="ECO:0000256" key="1">
    <source>
        <dbReference type="SAM" id="MobiDB-lite"/>
    </source>
</evidence>
<feature type="region of interest" description="Disordered" evidence="1">
    <location>
        <begin position="388"/>
        <end position="415"/>
    </location>
</feature>
<protein>
    <submittedName>
        <fullName evidence="2">Uncharacterized protein</fullName>
    </submittedName>
</protein>